<feature type="transmembrane region" description="Helical" evidence="1">
    <location>
        <begin position="113"/>
        <end position="134"/>
    </location>
</feature>
<comment type="caution">
    <text evidence="2">The sequence shown here is derived from an EMBL/GenBank/DDBJ whole genome shotgun (WGS) entry which is preliminary data.</text>
</comment>
<keyword evidence="1" id="KW-0472">Membrane</keyword>
<reference evidence="2 3" key="1">
    <citation type="submission" date="2022-05" db="EMBL/GenBank/DDBJ databases">
        <authorList>
            <consortium name="Genoscope - CEA"/>
            <person name="William W."/>
        </authorList>
    </citation>
    <scope>NUCLEOTIDE SEQUENCE [LARGE SCALE GENOMIC DNA]</scope>
</reference>
<keyword evidence="1" id="KW-0812">Transmembrane</keyword>
<dbReference type="Proteomes" id="UP001159427">
    <property type="component" value="Unassembled WGS sequence"/>
</dbReference>
<evidence type="ECO:0000313" key="2">
    <source>
        <dbReference type="EMBL" id="CAH3160335.1"/>
    </source>
</evidence>
<organism evidence="2 3">
    <name type="scientific">Porites evermanni</name>
    <dbReference type="NCBI Taxonomy" id="104178"/>
    <lineage>
        <taxon>Eukaryota</taxon>
        <taxon>Metazoa</taxon>
        <taxon>Cnidaria</taxon>
        <taxon>Anthozoa</taxon>
        <taxon>Hexacorallia</taxon>
        <taxon>Scleractinia</taxon>
        <taxon>Fungiina</taxon>
        <taxon>Poritidae</taxon>
        <taxon>Porites</taxon>
    </lineage>
</organism>
<evidence type="ECO:0000313" key="3">
    <source>
        <dbReference type="Proteomes" id="UP001159427"/>
    </source>
</evidence>
<evidence type="ECO:0000256" key="1">
    <source>
        <dbReference type="SAM" id="Phobius"/>
    </source>
</evidence>
<protein>
    <submittedName>
        <fullName evidence="2">Uncharacterized protein</fullName>
    </submittedName>
</protein>
<keyword evidence="3" id="KW-1185">Reference proteome</keyword>
<name>A0ABN8QEP8_9CNID</name>
<accession>A0ABN8QEP8</accession>
<dbReference type="EMBL" id="CALNXI010001212">
    <property type="protein sequence ID" value="CAH3160335.1"/>
    <property type="molecule type" value="Genomic_DNA"/>
</dbReference>
<feature type="transmembrane region" description="Helical" evidence="1">
    <location>
        <begin position="85"/>
        <end position="107"/>
    </location>
</feature>
<proteinExistence type="predicted"/>
<gene>
    <name evidence="2" type="ORF">PEVE_00003580</name>
</gene>
<keyword evidence="1" id="KW-1133">Transmembrane helix</keyword>
<sequence>MAPSGIERIDNFQGKKQFENRLHPNDIKLSEAMATSAAAVSFHMGQYESEVDPVQSLQIIFGLGMGKSIVAEPQRFITHCLSLQIITILIQLILVVPIIGLPIIPLLGGSEAWNQRAVIFFVVFLCLLTLIALLPTGAENPGYLETFVRYLIHHF</sequence>